<protein>
    <submittedName>
        <fullName evidence="2">Uncharacterized protein</fullName>
    </submittedName>
</protein>
<feature type="compositionally biased region" description="Pro residues" evidence="1">
    <location>
        <begin position="82"/>
        <end position="91"/>
    </location>
</feature>
<evidence type="ECO:0000313" key="2">
    <source>
        <dbReference type="EMBL" id="GAA2453220.1"/>
    </source>
</evidence>
<reference evidence="2 3" key="1">
    <citation type="journal article" date="2019" name="Int. J. Syst. Evol. Microbiol.">
        <title>The Global Catalogue of Microorganisms (GCM) 10K type strain sequencing project: providing services to taxonomists for standard genome sequencing and annotation.</title>
        <authorList>
            <consortium name="The Broad Institute Genomics Platform"/>
            <consortium name="The Broad Institute Genome Sequencing Center for Infectious Disease"/>
            <person name="Wu L."/>
            <person name="Ma J."/>
        </authorList>
    </citation>
    <scope>NUCLEOTIDE SEQUENCE [LARGE SCALE GENOMIC DNA]</scope>
    <source>
        <strain evidence="2 3">JCM 6922</strain>
    </source>
</reference>
<evidence type="ECO:0000313" key="3">
    <source>
        <dbReference type="Proteomes" id="UP001500460"/>
    </source>
</evidence>
<dbReference type="Proteomes" id="UP001500460">
    <property type="component" value="Unassembled WGS sequence"/>
</dbReference>
<evidence type="ECO:0000256" key="1">
    <source>
        <dbReference type="SAM" id="MobiDB-lite"/>
    </source>
</evidence>
<gene>
    <name evidence="2" type="ORF">GCM10010421_52620</name>
</gene>
<name>A0ABN3K985_9ACTN</name>
<feature type="compositionally biased region" description="Basic and acidic residues" evidence="1">
    <location>
        <begin position="19"/>
        <end position="32"/>
    </location>
</feature>
<organism evidence="2 3">
    <name type="scientific">Streptomyces glaucus</name>
    <dbReference type="NCBI Taxonomy" id="284029"/>
    <lineage>
        <taxon>Bacteria</taxon>
        <taxon>Bacillati</taxon>
        <taxon>Actinomycetota</taxon>
        <taxon>Actinomycetes</taxon>
        <taxon>Kitasatosporales</taxon>
        <taxon>Streptomycetaceae</taxon>
        <taxon>Streptomyces</taxon>
    </lineage>
</organism>
<accession>A0ABN3K985</accession>
<sequence>MYGTITEDTLGTPAPSPAHRRENLRDPLADTREIHANRRTDVLHGEVIRNTVHPTGAAGSNLVLTVPAPGQKRGVPRGTRLHPPPTQESPQ</sequence>
<comment type="caution">
    <text evidence="2">The sequence shown here is derived from an EMBL/GenBank/DDBJ whole genome shotgun (WGS) entry which is preliminary data.</text>
</comment>
<keyword evidence="3" id="KW-1185">Reference proteome</keyword>
<proteinExistence type="predicted"/>
<feature type="region of interest" description="Disordered" evidence="1">
    <location>
        <begin position="1"/>
        <end position="32"/>
    </location>
</feature>
<feature type="region of interest" description="Disordered" evidence="1">
    <location>
        <begin position="53"/>
        <end position="91"/>
    </location>
</feature>
<dbReference type="EMBL" id="BAAATK010000045">
    <property type="protein sequence ID" value="GAA2453220.1"/>
    <property type="molecule type" value="Genomic_DNA"/>
</dbReference>